<dbReference type="PANTHER" id="PTHR43215:SF14">
    <property type="entry name" value="RADIAL SPOKE HEAD 1 HOMOLOG"/>
    <property type="match status" value="1"/>
</dbReference>
<dbReference type="SMART" id="SM00698">
    <property type="entry name" value="MORN"/>
    <property type="match status" value="2"/>
</dbReference>
<sequence>MRKGMKNLLRVMLLSFLVLFGIQQPYQAQAASGTIRYEDGERYVGKYNAKTERKEGKGKYYCNNGCVITGTWKNDYLTGKATAVYRNKDKYVGYFKYDQRNGSGTYIWKNGDRYKGSWKDDVMNGKGKYTWKNKNYVTGTWKNGKLNGKATLKIRKYKYSIRVSNGKLKKVYRRKKA</sequence>
<dbReference type="InterPro" id="IPR003409">
    <property type="entry name" value="MORN"/>
</dbReference>
<evidence type="ECO:0000313" key="4">
    <source>
        <dbReference type="Proteomes" id="UP000657421"/>
    </source>
</evidence>
<protein>
    <recommendedName>
        <fullName evidence="5">MORN repeat protein</fullName>
    </recommendedName>
</protein>
<dbReference type="EMBL" id="JACRSZ010000007">
    <property type="protein sequence ID" value="MBC8573015.1"/>
    <property type="molecule type" value="Genomic_DNA"/>
</dbReference>
<accession>A0ABR7N9F4</accession>
<keyword evidence="1" id="KW-0677">Repeat</keyword>
<name>A0ABR7N9F4_9FIRM</name>
<gene>
    <name evidence="3" type="ORF">H8716_07965</name>
</gene>
<evidence type="ECO:0000313" key="3">
    <source>
        <dbReference type="EMBL" id="MBC8573015.1"/>
    </source>
</evidence>
<evidence type="ECO:0000256" key="2">
    <source>
        <dbReference type="SAM" id="SignalP"/>
    </source>
</evidence>
<dbReference type="PANTHER" id="PTHR43215">
    <property type="entry name" value="RADIAL SPOKE HEAD 1 HOMOLOG"/>
    <property type="match status" value="1"/>
</dbReference>
<dbReference type="Gene3D" id="2.20.110.10">
    <property type="entry name" value="Histone H3 K4-specific methyltransferase SET7/9 N-terminal domain"/>
    <property type="match status" value="2"/>
</dbReference>
<evidence type="ECO:0008006" key="5">
    <source>
        <dbReference type="Google" id="ProtNLM"/>
    </source>
</evidence>
<feature type="signal peptide" evidence="2">
    <location>
        <begin position="1"/>
        <end position="30"/>
    </location>
</feature>
<reference evidence="3 4" key="1">
    <citation type="submission" date="2020-08" db="EMBL/GenBank/DDBJ databases">
        <title>Genome public.</title>
        <authorList>
            <person name="Liu C."/>
            <person name="Sun Q."/>
        </authorList>
    </citation>
    <scope>NUCLEOTIDE SEQUENCE [LARGE SCALE GENOMIC DNA]</scope>
    <source>
        <strain evidence="3 4">NSJ-46</strain>
    </source>
</reference>
<dbReference type="RefSeq" id="WP_249308045.1">
    <property type="nucleotide sequence ID" value="NZ_JACRSZ010000007.1"/>
</dbReference>
<keyword evidence="2" id="KW-0732">Signal</keyword>
<feature type="chain" id="PRO_5046500786" description="MORN repeat protein" evidence="2">
    <location>
        <begin position="31"/>
        <end position="177"/>
    </location>
</feature>
<dbReference type="SUPFAM" id="SSF82185">
    <property type="entry name" value="Histone H3 K4-specific methyltransferase SET7/9 N-terminal domain"/>
    <property type="match status" value="1"/>
</dbReference>
<dbReference type="Pfam" id="PF02493">
    <property type="entry name" value="MORN"/>
    <property type="match status" value="5"/>
</dbReference>
<proteinExistence type="predicted"/>
<organism evidence="3 4">
    <name type="scientific">Jingyaoa shaoxingensis</name>
    <dbReference type="NCBI Taxonomy" id="2763671"/>
    <lineage>
        <taxon>Bacteria</taxon>
        <taxon>Bacillati</taxon>
        <taxon>Bacillota</taxon>
        <taxon>Clostridia</taxon>
        <taxon>Lachnospirales</taxon>
        <taxon>Lachnospiraceae</taxon>
        <taxon>Jingyaoa</taxon>
    </lineage>
</organism>
<keyword evidence="4" id="KW-1185">Reference proteome</keyword>
<evidence type="ECO:0000256" key="1">
    <source>
        <dbReference type="ARBA" id="ARBA00022737"/>
    </source>
</evidence>
<comment type="caution">
    <text evidence="3">The sequence shown here is derived from an EMBL/GenBank/DDBJ whole genome shotgun (WGS) entry which is preliminary data.</text>
</comment>
<dbReference type="Proteomes" id="UP000657421">
    <property type="component" value="Unassembled WGS sequence"/>
</dbReference>